<dbReference type="EMBL" id="QSSQ01000055">
    <property type="protein sequence ID" value="RGL94107.1"/>
    <property type="molecule type" value="Genomic_DNA"/>
</dbReference>
<dbReference type="SUPFAM" id="SSF52402">
    <property type="entry name" value="Adenine nucleotide alpha hydrolases-like"/>
    <property type="match status" value="1"/>
</dbReference>
<evidence type="ECO:0000259" key="1">
    <source>
        <dbReference type="Pfam" id="PF01507"/>
    </source>
</evidence>
<name>A0A3E4TRV4_9FIRM</name>
<evidence type="ECO:0000313" key="3">
    <source>
        <dbReference type="Proteomes" id="UP000261257"/>
    </source>
</evidence>
<proteinExistence type="predicted"/>
<dbReference type="InterPro" id="IPR014729">
    <property type="entry name" value="Rossmann-like_a/b/a_fold"/>
</dbReference>
<dbReference type="AlphaFoldDB" id="A0A3E4TRV4"/>
<dbReference type="Proteomes" id="UP000261257">
    <property type="component" value="Unassembled WGS sequence"/>
</dbReference>
<sequence>MEQYILFDELEKKEARAMALFRLFEDTAIRYHPDGYYLAFSGGKDSVVIYALAKMAGVRFKAHYHMTTVDPPELVRFIRSSFPEVSTDYPEYSMWNLIVKKQIPPVRTARYCCEVLKERGGEGCFTVTGVRWQESAKRMERNFVEILGKNEKNKKMIYLNCDNEEVRRQVEVCQLKGKRVLNPIIDWTEDEVWNFIRKYHLPYCCLYDQGFCRIGCIGCPLASTKNRIREFQRYPGYRQAYIATFDRMVQARTASGKSKGNWKDGESVFNWWLYGGPKTERQVEGQMDLSEFIDMAA</sequence>
<feature type="domain" description="Phosphoadenosine phosphosulphate reductase" evidence="1">
    <location>
        <begin position="37"/>
        <end position="221"/>
    </location>
</feature>
<protein>
    <submittedName>
        <fullName evidence="2">Phosphoadenosine phosphosulfate reductase</fullName>
    </submittedName>
</protein>
<dbReference type="RefSeq" id="WP_117624060.1">
    <property type="nucleotide sequence ID" value="NZ_CAUFPL010000094.1"/>
</dbReference>
<dbReference type="Pfam" id="PF01507">
    <property type="entry name" value="PAPS_reduct"/>
    <property type="match status" value="1"/>
</dbReference>
<organism evidence="2 3">
    <name type="scientific">Hungatella hathewayi</name>
    <dbReference type="NCBI Taxonomy" id="154046"/>
    <lineage>
        <taxon>Bacteria</taxon>
        <taxon>Bacillati</taxon>
        <taxon>Bacillota</taxon>
        <taxon>Clostridia</taxon>
        <taxon>Lachnospirales</taxon>
        <taxon>Lachnospiraceae</taxon>
        <taxon>Hungatella</taxon>
    </lineage>
</organism>
<dbReference type="PANTHER" id="PTHR43196:SF2">
    <property type="entry name" value="PHOSPHOADENOSINE PHOSPHOSULFATE REDUCTASE"/>
    <property type="match status" value="1"/>
</dbReference>
<dbReference type="InterPro" id="IPR050128">
    <property type="entry name" value="Sulfate_adenylyltrnsfr_sub2"/>
</dbReference>
<evidence type="ECO:0000313" key="2">
    <source>
        <dbReference type="EMBL" id="RGL94107.1"/>
    </source>
</evidence>
<dbReference type="GO" id="GO:0003824">
    <property type="term" value="F:catalytic activity"/>
    <property type="evidence" value="ECO:0007669"/>
    <property type="project" value="InterPro"/>
</dbReference>
<dbReference type="PANTHER" id="PTHR43196">
    <property type="entry name" value="SULFATE ADENYLYLTRANSFERASE SUBUNIT 2"/>
    <property type="match status" value="1"/>
</dbReference>
<comment type="caution">
    <text evidence="2">The sequence shown here is derived from an EMBL/GenBank/DDBJ whole genome shotgun (WGS) entry which is preliminary data.</text>
</comment>
<reference evidence="2 3" key="1">
    <citation type="submission" date="2018-08" db="EMBL/GenBank/DDBJ databases">
        <title>A genome reference for cultivated species of the human gut microbiota.</title>
        <authorList>
            <person name="Zou Y."/>
            <person name="Xue W."/>
            <person name="Luo G."/>
        </authorList>
    </citation>
    <scope>NUCLEOTIDE SEQUENCE [LARGE SCALE GENOMIC DNA]</scope>
    <source>
        <strain evidence="2 3">TF05-11AC</strain>
    </source>
</reference>
<dbReference type="Gene3D" id="3.40.50.620">
    <property type="entry name" value="HUPs"/>
    <property type="match status" value="1"/>
</dbReference>
<accession>A0A3E4TRV4</accession>
<gene>
    <name evidence="2" type="ORF">DXC39_30005</name>
</gene>
<dbReference type="InterPro" id="IPR002500">
    <property type="entry name" value="PAPS_reduct_dom"/>
</dbReference>